<evidence type="ECO:0000313" key="2">
    <source>
        <dbReference type="Proteomes" id="UP000605970"/>
    </source>
</evidence>
<organism evidence="1 2">
    <name type="scientific">Meloidogyne graminicola</name>
    <dbReference type="NCBI Taxonomy" id="189291"/>
    <lineage>
        <taxon>Eukaryota</taxon>
        <taxon>Metazoa</taxon>
        <taxon>Ecdysozoa</taxon>
        <taxon>Nematoda</taxon>
        <taxon>Chromadorea</taxon>
        <taxon>Rhabditida</taxon>
        <taxon>Tylenchina</taxon>
        <taxon>Tylenchomorpha</taxon>
        <taxon>Tylenchoidea</taxon>
        <taxon>Meloidogynidae</taxon>
        <taxon>Meloidogyninae</taxon>
        <taxon>Meloidogyne</taxon>
    </lineage>
</organism>
<proteinExistence type="predicted"/>
<dbReference type="Proteomes" id="UP000605970">
    <property type="component" value="Unassembled WGS sequence"/>
</dbReference>
<reference evidence="1" key="1">
    <citation type="journal article" date="2020" name="Ecol. Evol.">
        <title>Genome structure and content of the rice root-knot nematode (Meloidogyne graminicola).</title>
        <authorList>
            <person name="Phan N.T."/>
            <person name="Danchin E.G.J."/>
            <person name="Klopp C."/>
            <person name="Perfus-Barbeoch L."/>
            <person name="Kozlowski D.K."/>
            <person name="Koutsovoulos G.D."/>
            <person name="Lopez-Roques C."/>
            <person name="Bouchez O."/>
            <person name="Zahm M."/>
            <person name="Besnard G."/>
            <person name="Bellafiore S."/>
        </authorList>
    </citation>
    <scope>NUCLEOTIDE SEQUENCE</scope>
    <source>
        <strain evidence="1">VN-18</strain>
    </source>
</reference>
<dbReference type="EMBL" id="JABEBT010000027">
    <property type="protein sequence ID" value="KAF7636698.1"/>
    <property type="molecule type" value="Genomic_DNA"/>
</dbReference>
<accession>A0A8S9ZU28</accession>
<name>A0A8S9ZU28_9BILA</name>
<evidence type="ECO:0000313" key="1">
    <source>
        <dbReference type="EMBL" id="KAF7636698.1"/>
    </source>
</evidence>
<comment type="caution">
    <text evidence="1">The sequence shown here is derived from an EMBL/GenBank/DDBJ whole genome shotgun (WGS) entry which is preliminary data.</text>
</comment>
<sequence>GFLLAGVITCDKGWDFQRNAIKARCQSDFEELTRCPLPPDPCTTFYNDIIIRIWPDCSDVSDAIIEYGKKFCQTGRGAGLQIAIDGCSTAVSLLVSGPRDLCYNIVNSTSAAETAF</sequence>
<dbReference type="AlphaFoldDB" id="A0A8S9ZU28"/>
<feature type="non-terminal residue" evidence="1">
    <location>
        <position position="1"/>
    </location>
</feature>
<keyword evidence="2" id="KW-1185">Reference proteome</keyword>
<protein>
    <submittedName>
        <fullName evidence="1">Uncharacterized protein</fullName>
    </submittedName>
</protein>
<gene>
    <name evidence="1" type="ORF">Mgra_00003877</name>
</gene>